<keyword evidence="2" id="KW-1185">Reference proteome</keyword>
<proteinExistence type="predicted"/>
<dbReference type="EMBL" id="JATAAI010000022">
    <property type="protein sequence ID" value="KAK1738159.1"/>
    <property type="molecule type" value="Genomic_DNA"/>
</dbReference>
<name>A0AAD8Y209_9STRA</name>
<dbReference type="Proteomes" id="UP001224775">
    <property type="component" value="Unassembled WGS sequence"/>
</dbReference>
<dbReference type="PANTHER" id="PTHR32301">
    <property type="entry name" value="COUNTIN RECEPTOR CNR3-RELATED"/>
    <property type="match status" value="1"/>
</dbReference>
<gene>
    <name evidence="1" type="ORF">QTG54_011453</name>
</gene>
<dbReference type="PANTHER" id="PTHR32301:SF6">
    <property type="entry name" value="GOLVESIN-RELATED"/>
    <property type="match status" value="1"/>
</dbReference>
<reference evidence="1" key="1">
    <citation type="submission" date="2023-06" db="EMBL/GenBank/DDBJ databases">
        <title>Survivors Of The Sea: Transcriptome response of Skeletonema marinoi to long-term dormancy.</title>
        <authorList>
            <person name="Pinder M.I.M."/>
            <person name="Kourtchenko O."/>
            <person name="Robertson E.K."/>
            <person name="Larsson T."/>
            <person name="Maumus F."/>
            <person name="Osuna-Cruz C.M."/>
            <person name="Vancaester E."/>
            <person name="Stenow R."/>
            <person name="Vandepoele K."/>
            <person name="Ploug H."/>
            <person name="Bruchert V."/>
            <person name="Godhe A."/>
            <person name="Topel M."/>
        </authorList>
    </citation>
    <scope>NUCLEOTIDE SEQUENCE</scope>
    <source>
        <strain evidence="1">R05AC</strain>
    </source>
</reference>
<comment type="caution">
    <text evidence="1">The sequence shown here is derived from an EMBL/GenBank/DDBJ whole genome shotgun (WGS) entry which is preliminary data.</text>
</comment>
<sequence length="106" mass="12565">MKRFARLFGWDADVNHDSLSLLQGEAAASRAKAERWKNQIVNDEECEDKLLHINWLNKHRHPALREGSVEYKVVKSKNSFDLELYYYAKQLFEEQYTQLGFDEDDI</sequence>
<evidence type="ECO:0000313" key="1">
    <source>
        <dbReference type="EMBL" id="KAK1738159.1"/>
    </source>
</evidence>
<evidence type="ECO:0000313" key="2">
    <source>
        <dbReference type="Proteomes" id="UP001224775"/>
    </source>
</evidence>
<accession>A0AAD8Y209</accession>
<dbReference type="InterPro" id="IPR053259">
    <property type="entry name" value="Golvesin-related_Golgi"/>
</dbReference>
<dbReference type="AlphaFoldDB" id="A0AAD8Y209"/>
<organism evidence="1 2">
    <name type="scientific">Skeletonema marinoi</name>
    <dbReference type="NCBI Taxonomy" id="267567"/>
    <lineage>
        <taxon>Eukaryota</taxon>
        <taxon>Sar</taxon>
        <taxon>Stramenopiles</taxon>
        <taxon>Ochrophyta</taxon>
        <taxon>Bacillariophyta</taxon>
        <taxon>Coscinodiscophyceae</taxon>
        <taxon>Thalassiosirophycidae</taxon>
        <taxon>Thalassiosirales</taxon>
        <taxon>Skeletonemataceae</taxon>
        <taxon>Skeletonema</taxon>
        <taxon>Skeletonema marinoi-dohrnii complex</taxon>
    </lineage>
</organism>
<protein>
    <submittedName>
        <fullName evidence="1">Uncharacterized protein</fullName>
    </submittedName>
</protein>